<gene>
    <name evidence="4" type="primary">por_2</name>
    <name evidence="4" type="ORF">LAL4801_06008</name>
</gene>
<dbReference type="Gene3D" id="1.10.1040.10">
    <property type="entry name" value="N-(1-d-carboxylethyl)-l-norvaline Dehydrogenase, domain 2"/>
    <property type="match status" value="1"/>
</dbReference>
<feature type="domain" description="Mannitol dehydrogenase N-terminal" evidence="2">
    <location>
        <begin position="21"/>
        <end position="267"/>
    </location>
</feature>
<evidence type="ECO:0000313" key="4">
    <source>
        <dbReference type="EMBL" id="CTQ47546.1"/>
    </source>
</evidence>
<dbReference type="InterPro" id="IPR000669">
    <property type="entry name" value="Mannitol_DH"/>
</dbReference>
<dbReference type="Gene3D" id="3.40.50.720">
    <property type="entry name" value="NAD(P)-binding Rossmann-like Domain"/>
    <property type="match status" value="1"/>
</dbReference>
<dbReference type="InterPro" id="IPR036291">
    <property type="entry name" value="NAD(P)-bd_dom_sf"/>
</dbReference>
<evidence type="ECO:0000259" key="3">
    <source>
        <dbReference type="Pfam" id="PF08125"/>
    </source>
</evidence>
<feature type="domain" description="Mannitol dehydrogenase C-terminal" evidence="3">
    <location>
        <begin position="276"/>
        <end position="467"/>
    </location>
</feature>
<dbReference type="EMBL" id="CXST01000008">
    <property type="protein sequence ID" value="CTQ47546.1"/>
    <property type="molecule type" value="Genomic_DNA"/>
</dbReference>
<dbReference type="RefSeq" id="WP_055661564.1">
    <property type="nucleotide sequence ID" value="NZ_CXST01000008.1"/>
</dbReference>
<keyword evidence="1 4" id="KW-0560">Oxidoreductase</keyword>
<proteinExistence type="predicted"/>
<evidence type="ECO:0000259" key="2">
    <source>
        <dbReference type="Pfam" id="PF01232"/>
    </source>
</evidence>
<dbReference type="PANTHER" id="PTHR43362">
    <property type="entry name" value="MANNITOL DEHYDROGENASE DSF1-RELATED"/>
    <property type="match status" value="1"/>
</dbReference>
<dbReference type="EC" id="1.1.1.-" evidence="4"/>
<dbReference type="STRING" id="187304.B0E33_15420"/>
<accession>A0A0M6YBS8</accession>
<dbReference type="Proteomes" id="UP000048926">
    <property type="component" value="Unassembled WGS sequence"/>
</dbReference>
<dbReference type="InterPro" id="IPR008927">
    <property type="entry name" value="6-PGluconate_DH-like_C_sf"/>
</dbReference>
<evidence type="ECO:0000313" key="5">
    <source>
        <dbReference type="Proteomes" id="UP000048926"/>
    </source>
</evidence>
<dbReference type="SUPFAM" id="SSF51735">
    <property type="entry name" value="NAD(P)-binding Rossmann-fold domains"/>
    <property type="match status" value="1"/>
</dbReference>
<dbReference type="InterPro" id="IPR013328">
    <property type="entry name" value="6PGD_dom2"/>
</dbReference>
<name>A0A0M6YBS8_9HYPH</name>
<dbReference type="InterPro" id="IPR013118">
    <property type="entry name" value="Mannitol_DH_C"/>
</dbReference>
<organism evidence="4 5">
    <name type="scientific">Roseibium aggregatum</name>
    <dbReference type="NCBI Taxonomy" id="187304"/>
    <lineage>
        <taxon>Bacteria</taxon>
        <taxon>Pseudomonadati</taxon>
        <taxon>Pseudomonadota</taxon>
        <taxon>Alphaproteobacteria</taxon>
        <taxon>Hyphomicrobiales</taxon>
        <taxon>Stappiaceae</taxon>
        <taxon>Roseibium</taxon>
    </lineage>
</organism>
<dbReference type="InterPro" id="IPR050988">
    <property type="entry name" value="Mannitol_DH/Oxidoreductase"/>
</dbReference>
<dbReference type="PRINTS" id="PR00084">
    <property type="entry name" value="MTLDHDRGNASE"/>
</dbReference>
<dbReference type="AlphaFoldDB" id="A0A0M6YBS8"/>
<evidence type="ECO:0000256" key="1">
    <source>
        <dbReference type="ARBA" id="ARBA00023002"/>
    </source>
</evidence>
<protein>
    <submittedName>
        <fullName evidence="4">Polyol:NADP oxidoreductase</fullName>
        <ecNumber evidence="4">1.1.1.-</ecNumber>
    </submittedName>
</protein>
<dbReference type="GO" id="GO:0016616">
    <property type="term" value="F:oxidoreductase activity, acting on the CH-OH group of donors, NAD or NADP as acceptor"/>
    <property type="evidence" value="ECO:0007669"/>
    <property type="project" value="TreeGrafter"/>
</dbReference>
<dbReference type="PANTHER" id="PTHR43362:SF1">
    <property type="entry name" value="MANNITOL DEHYDROGENASE 2-RELATED"/>
    <property type="match status" value="1"/>
</dbReference>
<dbReference type="Pfam" id="PF01232">
    <property type="entry name" value="Mannitol_dh"/>
    <property type="match status" value="1"/>
</dbReference>
<dbReference type="Pfam" id="PF08125">
    <property type="entry name" value="Mannitol_dh_C"/>
    <property type="match status" value="1"/>
</dbReference>
<reference evidence="5" key="1">
    <citation type="submission" date="2015-07" db="EMBL/GenBank/DDBJ databases">
        <authorList>
            <person name="Rodrigo-Torres Lidia"/>
            <person name="Arahal R.David."/>
        </authorList>
    </citation>
    <scope>NUCLEOTIDE SEQUENCE [LARGE SCALE GENOMIC DNA]</scope>
    <source>
        <strain evidence="5">CECT 4801</strain>
    </source>
</reference>
<dbReference type="InterPro" id="IPR013131">
    <property type="entry name" value="Mannitol_DH_N"/>
</dbReference>
<keyword evidence="5" id="KW-1185">Reference proteome</keyword>
<sequence length="478" mass="51735">MSSVSHLVESVDYDRTKLRIRLLHIGFGAFAKAHVLVFHDEMLRRTKSDWGVAVARLNSGADELTGLDEADGLFTVGEMSGDDLSLCQVGAVCATVHPKRDGVDALPNRIADPDLAVITLTITEKGYCLKDGRLDEDNAGIRQDLATPDAPSTAIGVLVEGLRRRQAAGLAGLTILSCDNLPANGELCRRAVLDFAARLNPDLAEWIEGNCTFPCSMVDRITPAMTDSSFATLENALGHADRNGILCETFRQWVIEDRFAGPRPDWHLAGAEFVEDVASFEDMKLRMLNGSHSFLAYLGALADKETIADCMADPAFRQAALNLMLNEQAPTLSVPDGVDIKAYADALIARFENTALHHKTTQIASDGSQKLPQRLLAPIRQHLKDNSPWPLSALAVAAWMLYCRGVSRTGASLPLNDPLSARIGTIVQETDGNSYVDRMLSLSEVFGDDLPGSAAFGSTIKSAYQRLQTSDIASILKA</sequence>
<dbReference type="SUPFAM" id="SSF48179">
    <property type="entry name" value="6-phosphogluconate dehydrogenase C-terminal domain-like"/>
    <property type="match status" value="1"/>
</dbReference>
<dbReference type="OrthoDB" id="271711at2"/>